<evidence type="ECO:0000313" key="2">
    <source>
        <dbReference type="Proteomes" id="UP001174196"/>
    </source>
</evidence>
<proteinExistence type="predicted"/>
<dbReference type="Proteomes" id="UP001174196">
    <property type="component" value="Unassembled WGS sequence"/>
</dbReference>
<organism evidence="1 2">
    <name type="scientific">Polycladomyces subterraneus</name>
    <dbReference type="NCBI Taxonomy" id="1016997"/>
    <lineage>
        <taxon>Bacteria</taxon>
        <taxon>Bacillati</taxon>
        <taxon>Bacillota</taxon>
        <taxon>Bacilli</taxon>
        <taxon>Bacillales</taxon>
        <taxon>Thermoactinomycetaceae</taxon>
        <taxon>Polycladomyces</taxon>
    </lineage>
</organism>
<dbReference type="SUPFAM" id="SSF140500">
    <property type="entry name" value="BAS1536-like"/>
    <property type="match status" value="1"/>
</dbReference>
<reference evidence="1" key="1">
    <citation type="submission" date="2022-08" db="EMBL/GenBank/DDBJ databases">
        <title>Polycladomyces zharkentsis sp. nov., a novel thermophilic CMC and starch-degrading bacterium isolated from a geothermal spring in Kazakhstan.</title>
        <authorList>
            <person name="Mashzhan A."/>
            <person name="Kistaubaeva A."/>
            <person name="Javier-Lopez R."/>
            <person name="Birkeland N.-K."/>
        </authorList>
    </citation>
    <scope>NUCLEOTIDE SEQUENCE</scope>
    <source>
        <strain evidence="1">KSR 13</strain>
    </source>
</reference>
<name>A0ABT8IRQ1_9BACL</name>
<gene>
    <name evidence="1" type="ORF">NWF35_16640</name>
</gene>
<dbReference type="EMBL" id="JANRHH010000055">
    <property type="protein sequence ID" value="MDN4595488.1"/>
    <property type="molecule type" value="Genomic_DNA"/>
</dbReference>
<dbReference type="InterPro" id="IPR037208">
    <property type="entry name" value="Spo0E-like_sf"/>
</dbReference>
<dbReference type="Gene3D" id="4.10.280.10">
    <property type="entry name" value="Helix-loop-helix DNA-binding domain"/>
    <property type="match status" value="1"/>
</dbReference>
<comment type="caution">
    <text evidence="1">The sequence shown here is derived from an EMBL/GenBank/DDBJ whole genome shotgun (WGS) entry which is preliminary data.</text>
</comment>
<protein>
    <submittedName>
        <fullName evidence="1">Aspartyl-phosphate phosphatase Spo0E family protein</fullName>
    </submittedName>
</protein>
<dbReference type="Pfam" id="PF09388">
    <property type="entry name" value="SpoOE-like"/>
    <property type="match status" value="1"/>
</dbReference>
<dbReference type="RefSeq" id="WP_301240648.1">
    <property type="nucleotide sequence ID" value="NZ_JANRHH010000055.1"/>
</dbReference>
<keyword evidence="2" id="KW-1185">Reference proteome</keyword>
<evidence type="ECO:0000313" key="1">
    <source>
        <dbReference type="EMBL" id="MDN4595488.1"/>
    </source>
</evidence>
<accession>A0ABT8IRQ1</accession>
<dbReference type="InterPro" id="IPR036638">
    <property type="entry name" value="HLH_DNA-bd_sf"/>
</dbReference>
<dbReference type="InterPro" id="IPR018540">
    <property type="entry name" value="Spo0E-like"/>
</dbReference>
<sequence length="76" mass="8964">MLKGKRLEEEIERMRHEMEQAAQRLGLSHPEVHLLSKELDGLLNAWVKERNLSKPHRIYPLSSTPDRVREADALYF</sequence>